<proteinExistence type="evidence at transcript level"/>
<accession>L7LRR6</accession>
<dbReference type="PROSITE" id="PS50215">
    <property type="entry name" value="ADAM_MEPRO"/>
    <property type="match status" value="1"/>
</dbReference>
<keyword evidence="3 5" id="KW-0862">Zinc</keyword>
<dbReference type="PANTHER" id="PTHR11905">
    <property type="entry name" value="ADAM A DISINTEGRIN AND METALLOPROTEASE DOMAIN"/>
    <property type="match status" value="1"/>
</dbReference>
<evidence type="ECO:0000256" key="3">
    <source>
        <dbReference type="ARBA" id="ARBA00022833"/>
    </source>
</evidence>
<feature type="domain" description="Peptidase M12B" evidence="7">
    <location>
        <begin position="173"/>
        <end position="382"/>
    </location>
</feature>
<organism evidence="8">
    <name type="scientific">Rhipicephalus pulchellus</name>
    <name type="common">Yellow backed tick</name>
    <name type="synonym">Dermacentor pulchellus</name>
    <dbReference type="NCBI Taxonomy" id="72859"/>
    <lineage>
        <taxon>Eukaryota</taxon>
        <taxon>Metazoa</taxon>
        <taxon>Ecdysozoa</taxon>
        <taxon>Arthropoda</taxon>
        <taxon>Chelicerata</taxon>
        <taxon>Arachnida</taxon>
        <taxon>Acari</taxon>
        <taxon>Parasitiformes</taxon>
        <taxon>Ixodida</taxon>
        <taxon>Ixodoidea</taxon>
        <taxon>Ixodidae</taxon>
        <taxon>Rhipicephalinae</taxon>
        <taxon>Rhipicephalus</taxon>
        <taxon>Rhipicephalus</taxon>
    </lineage>
</organism>
<keyword evidence="5" id="KW-1015">Disulfide bond</keyword>
<feature type="binding site" evidence="5">
    <location>
        <position position="324"/>
    </location>
    <ligand>
        <name>Zn(2+)</name>
        <dbReference type="ChEBI" id="CHEBI:29105"/>
        <note>catalytic</note>
    </ligand>
</feature>
<keyword evidence="4 8" id="KW-0482">Metalloprotease</keyword>
<dbReference type="Gene3D" id="3.40.390.10">
    <property type="entry name" value="Collagenase (Catalytic Domain)"/>
    <property type="match status" value="1"/>
</dbReference>
<protein>
    <submittedName>
        <fullName evidence="8">Putative tick salivary metalloprotease</fullName>
    </submittedName>
</protein>
<reference evidence="8" key="2">
    <citation type="journal article" date="2015" name="J. Proteomics">
        <title>Sexual differences in the sialomes of the zebra tick, Rhipicephalus pulchellus.</title>
        <authorList>
            <person name="Tan A.W."/>
            <person name="Francischetti I.M."/>
            <person name="Slovak M."/>
            <person name="Kini R.M."/>
            <person name="Ribeiro J.M."/>
        </authorList>
    </citation>
    <scope>NUCLEOTIDE SEQUENCE</scope>
    <source>
        <tissue evidence="8">Salivary gland</tissue>
    </source>
</reference>
<dbReference type="GO" id="GO:0004222">
    <property type="term" value="F:metalloendopeptidase activity"/>
    <property type="evidence" value="ECO:0007669"/>
    <property type="project" value="InterPro"/>
</dbReference>
<keyword evidence="2" id="KW-0378">Hydrolase</keyword>
<dbReference type="SUPFAM" id="SSF55486">
    <property type="entry name" value="Metalloproteases ('zincins'), catalytic domain"/>
    <property type="match status" value="1"/>
</dbReference>
<evidence type="ECO:0000256" key="1">
    <source>
        <dbReference type="ARBA" id="ARBA00022670"/>
    </source>
</evidence>
<dbReference type="GO" id="GO:0046872">
    <property type="term" value="F:metal ion binding"/>
    <property type="evidence" value="ECO:0007669"/>
    <property type="project" value="UniProtKB-KW"/>
</dbReference>
<dbReference type="InterPro" id="IPR001590">
    <property type="entry name" value="Peptidase_M12B"/>
</dbReference>
<dbReference type="InterPro" id="IPR024079">
    <property type="entry name" value="MetalloPept_cat_dom_sf"/>
</dbReference>
<evidence type="ECO:0000256" key="4">
    <source>
        <dbReference type="ARBA" id="ARBA00023049"/>
    </source>
</evidence>
<evidence type="ECO:0000259" key="7">
    <source>
        <dbReference type="PROSITE" id="PS50215"/>
    </source>
</evidence>
<keyword evidence="5" id="KW-0479">Metal-binding</keyword>
<feature type="chain" id="PRO_5003980833" evidence="6">
    <location>
        <begin position="17"/>
        <end position="477"/>
    </location>
</feature>
<name>L7LRR6_RHIPC</name>
<sequence length="477" mass="54566">MIGLILTLSFIGFCSAQNQVFVYPSILEERTAIYNFVLRLNDELMLNLERSSVLADNLLFVTKRHDGHHYKMIDTTRIQQNLYHDSHRQSSVYVTHEDGALQVEGVINHKLRIKPLVQSERSSDGRVLHSIYEAEEIGTSYKDAQPYEPVMSRTLQNQIYTNRLPAPRNVSKFVAEVHIISDKDHQKFFRKDVHLIEYMAITLNAVNRIFVDMKDPAISFKLVGITRSVNDTFASPILDTVEAQETLERLVKYNRDNNILQTSDLVYLMTSGNLARLRNVTGLDRNVAGLAYVGTVCTSHAVAEGEDIPKSYAGVNTMAHELAHSLGAEHDPEDSSDCSWKKGFLMSYEDNGNNKYRLSKCSKSNITDVVRRLRDECLDETGNKTLHADRTTMPGDMVVRHYYCRKMLQGISRRYFQFKQDPDNECKLQCYYYKQNGTLEDVWYVKFDMAEGMWCGGEKTCQRGICTKTPSTKTPQS</sequence>
<dbReference type="AlphaFoldDB" id="L7LRR6"/>
<keyword evidence="1 8" id="KW-0645">Protease</keyword>
<dbReference type="PANTHER" id="PTHR11905:SF159">
    <property type="entry name" value="ADAM METALLOPROTEASE"/>
    <property type="match status" value="1"/>
</dbReference>
<feature type="binding site" evidence="5">
    <location>
        <position position="330"/>
    </location>
    <ligand>
        <name>Zn(2+)</name>
        <dbReference type="ChEBI" id="CHEBI:29105"/>
        <note>catalytic</note>
    </ligand>
</feature>
<evidence type="ECO:0000256" key="2">
    <source>
        <dbReference type="ARBA" id="ARBA00022801"/>
    </source>
</evidence>
<dbReference type="EMBL" id="GACK01010802">
    <property type="protein sequence ID" value="JAA54232.1"/>
    <property type="molecule type" value="mRNA"/>
</dbReference>
<reference evidence="8" key="1">
    <citation type="submission" date="2012-11" db="EMBL/GenBank/DDBJ databases">
        <authorList>
            <person name="Lucero-Rivera Y.E."/>
            <person name="Tovar-Ramirez D."/>
        </authorList>
    </citation>
    <scope>NUCLEOTIDE SEQUENCE</scope>
    <source>
        <tissue evidence="8">Salivary gland</tissue>
    </source>
</reference>
<feature type="disulfide bond" evidence="5">
    <location>
        <begin position="297"/>
        <end position="377"/>
    </location>
</feature>
<feature type="signal peptide" evidence="6">
    <location>
        <begin position="1"/>
        <end position="16"/>
    </location>
</feature>
<keyword evidence="6" id="KW-0732">Signal</keyword>
<evidence type="ECO:0000313" key="8">
    <source>
        <dbReference type="EMBL" id="JAA54232.1"/>
    </source>
</evidence>
<comment type="caution">
    <text evidence="5">Lacks conserved residue(s) required for the propagation of feature annotation.</text>
</comment>
<feature type="binding site" evidence="5">
    <location>
        <position position="320"/>
    </location>
    <ligand>
        <name>Zn(2+)</name>
        <dbReference type="ChEBI" id="CHEBI:29105"/>
        <note>catalytic</note>
    </ligand>
</feature>
<dbReference type="Pfam" id="PF01421">
    <property type="entry name" value="Reprolysin"/>
    <property type="match status" value="1"/>
</dbReference>
<evidence type="ECO:0000256" key="5">
    <source>
        <dbReference type="PROSITE-ProRule" id="PRU00276"/>
    </source>
</evidence>
<dbReference type="GO" id="GO:0006509">
    <property type="term" value="P:membrane protein ectodomain proteolysis"/>
    <property type="evidence" value="ECO:0007669"/>
    <property type="project" value="TreeGrafter"/>
</dbReference>
<feature type="active site" evidence="5">
    <location>
        <position position="321"/>
    </location>
</feature>
<evidence type="ECO:0000256" key="6">
    <source>
        <dbReference type="SAM" id="SignalP"/>
    </source>
</evidence>